<keyword evidence="3 5" id="KW-0540">Nuclease</keyword>
<dbReference type="GO" id="GO:0000967">
    <property type="term" value="P:rRNA 5'-end processing"/>
    <property type="evidence" value="ECO:0007669"/>
    <property type="project" value="UniProtKB-UniRule"/>
</dbReference>
<evidence type="ECO:0000256" key="3">
    <source>
        <dbReference type="ARBA" id="ARBA00022722"/>
    </source>
</evidence>
<dbReference type="InterPro" id="IPR037027">
    <property type="entry name" value="YqgF/RNaseH-like_dom_sf"/>
</dbReference>
<dbReference type="PANTHER" id="PTHR33317:SF4">
    <property type="entry name" value="POLYNUCLEOTIDYL TRANSFERASE, RIBONUCLEASE H-LIKE SUPERFAMILY PROTEIN"/>
    <property type="match status" value="1"/>
</dbReference>
<dbReference type="AlphaFoldDB" id="A0A2W6ACJ3"/>
<dbReference type="GO" id="GO:0016788">
    <property type="term" value="F:hydrolase activity, acting on ester bonds"/>
    <property type="evidence" value="ECO:0007669"/>
    <property type="project" value="UniProtKB-UniRule"/>
</dbReference>
<evidence type="ECO:0000313" key="7">
    <source>
        <dbReference type="EMBL" id="PZR81234.1"/>
    </source>
</evidence>
<accession>A0A2W6ACJ3</accession>
<keyword evidence="1 5" id="KW-0963">Cytoplasm</keyword>
<keyword evidence="2 5" id="KW-0690">Ribosome biogenesis</keyword>
<evidence type="ECO:0000256" key="4">
    <source>
        <dbReference type="ARBA" id="ARBA00022801"/>
    </source>
</evidence>
<dbReference type="Proteomes" id="UP000248724">
    <property type="component" value="Unassembled WGS sequence"/>
</dbReference>
<reference evidence="7 8" key="1">
    <citation type="journal article" date="2017" name="Nature">
        <title>Atmospheric trace gases support primary production in Antarctic desert surface soil.</title>
        <authorList>
            <person name="Ji M."/>
            <person name="Greening C."/>
            <person name="Vanwonterghem I."/>
            <person name="Carere C.R."/>
            <person name="Bay S.K."/>
            <person name="Steen J.A."/>
            <person name="Montgomery K."/>
            <person name="Lines T."/>
            <person name="Beardall J."/>
            <person name="van Dorst J."/>
            <person name="Snape I."/>
            <person name="Stott M.B."/>
            <person name="Hugenholtz P."/>
            <person name="Ferrari B.C."/>
        </authorList>
    </citation>
    <scope>NUCLEOTIDE SEQUENCE [LARGE SCALE GENOMIC DNA]</scope>
    <source>
        <strain evidence="7">RRmetagenome_bin12</strain>
    </source>
</reference>
<protein>
    <recommendedName>
        <fullName evidence="5">Putative pre-16S rRNA nuclease</fullName>
        <ecNumber evidence="5">3.1.-.-</ecNumber>
    </recommendedName>
</protein>
<dbReference type="GO" id="GO:0004518">
    <property type="term" value="F:nuclease activity"/>
    <property type="evidence" value="ECO:0007669"/>
    <property type="project" value="UniProtKB-KW"/>
</dbReference>
<evidence type="ECO:0000313" key="8">
    <source>
        <dbReference type="Proteomes" id="UP000248724"/>
    </source>
</evidence>
<gene>
    <name evidence="7" type="ORF">DLM65_06420</name>
</gene>
<comment type="similarity">
    <text evidence="5">Belongs to the YqgF HJR family.</text>
</comment>
<dbReference type="SUPFAM" id="SSF53098">
    <property type="entry name" value="Ribonuclease H-like"/>
    <property type="match status" value="1"/>
</dbReference>
<dbReference type="InterPro" id="IPR012337">
    <property type="entry name" value="RNaseH-like_sf"/>
</dbReference>
<dbReference type="EMBL" id="QHBU01000119">
    <property type="protein sequence ID" value="PZR81234.1"/>
    <property type="molecule type" value="Genomic_DNA"/>
</dbReference>
<dbReference type="GO" id="GO:0005829">
    <property type="term" value="C:cytosol"/>
    <property type="evidence" value="ECO:0007669"/>
    <property type="project" value="TreeGrafter"/>
</dbReference>
<dbReference type="InterPro" id="IPR005227">
    <property type="entry name" value="YqgF"/>
</dbReference>
<dbReference type="Gene3D" id="3.30.420.140">
    <property type="entry name" value="YqgF/RNase H-like domain"/>
    <property type="match status" value="1"/>
</dbReference>
<organism evidence="7 8">
    <name type="scientific">Candidatus Aeolococcus gillhamiae</name>
    <dbReference type="NCBI Taxonomy" id="3127015"/>
    <lineage>
        <taxon>Bacteria</taxon>
        <taxon>Bacillati</taxon>
        <taxon>Candidatus Dormiibacterota</taxon>
        <taxon>Candidatus Dormibacteria</taxon>
        <taxon>Candidatus Aeolococcales</taxon>
        <taxon>Candidatus Aeolococcaceae</taxon>
        <taxon>Candidatus Aeolococcus</taxon>
    </lineage>
</organism>
<keyword evidence="4 5" id="KW-0378">Hydrolase</keyword>
<dbReference type="NCBIfam" id="TIGR00250">
    <property type="entry name" value="RNAse_H_YqgF"/>
    <property type="match status" value="1"/>
</dbReference>
<dbReference type="SMART" id="SM00732">
    <property type="entry name" value="YqgFc"/>
    <property type="match status" value="1"/>
</dbReference>
<evidence type="ECO:0000256" key="5">
    <source>
        <dbReference type="HAMAP-Rule" id="MF_00651"/>
    </source>
</evidence>
<evidence type="ECO:0000256" key="2">
    <source>
        <dbReference type="ARBA" id="ARBA00022517"/>
    </source>
</evidence>
<dbReference type="Pfam" id="PF03652">
    <property type="entry name" value="RuvX"/>
    <property type="match status" value="1"/>
</dbReference>
<dbReference type="CDD" id="cd16964">
    <property type="entry name" value="YqgF"/>
    <property type="match status" value="1"/>
</dbReference>
<name>A0A2W6ACJ3_9BACT</name>
<proteinExistence type="inferred from homology"/>
<dbReference type="InterPro" id="IPR006641">
    <property type="entry name" value="YqgF/RNaseH-like_dom"/>
</dbReference>
<dbReference type="PANTHER" id="PTHR33317">
    <property type="entry name" value="POLYNUCLEOTIDYL TRANSFERASE, RIBONUCLEASE H-LIKE SUPERFAMILY PROTEIN"/>
    <property type="match status" value="1"/>
</dbReference>
<feature type="domain" description="YqgF/RNase H-like" evidence="6">
    <location>
        <begin position="20"/>
        <end position="120"/>
    </location>
</feature>
<evidence type="ECO:0000259" key="6">
    <source>
        <dbReference type="SMART" id="SM00732"/>
    </source>
</evidence>
<dbReference type="HAMAP" id="MF_00651">
    <property type="entry name" value="Nuclease_YqgF"/>
    <property type="match status" value="1"/>
</dbReference>
<dbReference type="EC" id="3.1.-.-" evidence="5"/>
<comment type="caution">
    <text evidence="7">The sequence shown here is derived from an EMBL/GenBank/DDBJ whole genome shotgun (WGS) entry which is preliminary data.</text>
</comment>
<sequence length="161" mass="17848">MAALLRQPDRDRRVHWSVITPALGVDVGTVRVGLAGSDETGVIATPLRTVPRQPAARLWREVREVVEERLPACIVVGLPRRLDGSEGESAADARAVADQLHKRTGLPVEMWDERFTTAAAERSLIAAGQRRAQRRRSVDAVAATLLLQSWLDYRANTLLRR</sequence>
<evidence type="ECO:0000256" key="1">
    <source>
        <dbReference type="ARBA" id="ARBA00022490"/>
    </source>
</evidence>
<comment type="subcellular location">
    <subcellularLocation>
        <location evidence="5">Cytoplasm</location>
    </subcellularLocation>
</comment>
<comment type="function">
    <text evidence="5">Could be a nuclease involved in processing of the 5'-end of pre-16S rRNA.</text>
</comment>